<evidence type="ECO:0000256" key="1">
    <source>
        <dbReference type="ARBA" id="ARBA00004651"/>
    </source>
</evidence>
<keyword evidence="3" id="KW-1003">Cell membrane</keyword>
<dbReference type="PANTHER" id="PTHR40074:SF2">
    <property type="entry name" value="O-ACETYLTRANSFERASE WECH"/>
    <property type="match status" value="1"/>
</dbReference>
<comment type="caution">
    <text evidence="9">The sequence shown here is derived from an EMBL/GenBank/DDBJ whole genome shotgun (WGS) entry which is preliminary data.</text>
</comment>
<feature type="transmembrane region" description="Helical" evidence="7">
    <location>
        <begin position="140"/>
        <end position="160"/>
    </location>
</feature>
<feature type="transmembrane region" description="Helical" evidence="7">
    <location>
        <begin position="219"/>
        <end position="242"/>
    </location>
</feature>
<evidence type="ECO:0000256" key="5">
    <source>
        <dbReference type="ARBA" id="ARBA00022989"/>
    </source>
</evidence>
<evidence type="ECO:0000256" key="6">
    <source>
        <dbReference type="ARBA" id="ARBA00023136"/>
    </source>
</evidence>
<feature type="transmembrane region" description="Helical" evidence="7">
    <location>
        <begin position="282"/>
        <end position="299"/>
    </location>
</feature>
<evidence type="ECO:0000313" key="10">
    <source>
        <dbReference type="Proteomes" id="UP000216189"/>
    </source>
</evidence>
<dbReference type="EMBL" id="NPJF01000026">
    <property type="protein sequence ID" value="OYP55786.1"/>
    <property type="molecule type" value="Genomic_DNA"/>
</dbReference>
<sequence length="362" mass="42723">MKNESISLEKTTKEEKRLVQYELLRVIAMFGVLMNHVFNYGLHIYDDFTLDVSSVDGFTLWSILELMKLAALPSVNCYILITGYFLVNSTHWRLKGILKVWSITWFYSVSIYLLAVAIGLCHFQWEEMFRHATPLYSNSYWFVTSYIALMFLAPLLSWGLQRLSQRQYLLVLILGFFICFQFFLGKYVMDNQQIVLFVYLFMIGGYIQRFHADSRRRPAFYAILSVLILMLMYCITVAKNYYFNRHDFYIYAMAYHGLVLPFSVTIFLFFKQLNIQGRNFQKSIYAIASLCFSVYIIHTQSVVDEILWKYAAKMFENCLLFMIPLLSVLLCITVYLICCAIDYFRVRIVRVLTEHLSTFDNI</sequence>
<comment type="subcellular location">
    <subcellularLocation>
        <location evidence="1">Cell membrane</location>
        <topology evidence="1">Multi-pass membrane protein</topology>
    </subcellularLocation>
</comment>
<name>A0ABX4EKV7_SEGBR</name>
<accession>A0ABX4EKV7</accession>
<feature type="domain" description="Acyltransferase 3" evidence="8">
    <location>
        <begin position="21"/>
        <end position="341"/>
    </location>
</feature>
<keyword evidence="10" id="KW-1185">Reference proteome</keyword>
<feature type="transmembrane region" description="Helical" evidence="7">
    <location>
        <begin position="21"/>
        <end position="38"/>
    </location>
</feature>
<keyword evidence="5 7" id="KW-1133">Transmembrane helix</keyword>
<dbReference type="InterPro" id="IPR002656">
    <property type="entry name" value="Acyl_transf_3_dom"/>
</dbReference>
<dbReference type="RefSeq" id="WP_094448304.1">
    <property type="nucleotide sequence ID" value="NZ_CAMHCI010000001.1"/>
</dbReference>
<feature type="transmembrane region" description="Helical" evidence="7">
    <location>
        <begin position="319"/>
        <end position="344"/>
    </location>
</feature>
<feature type="transmembrane region" description="Helical" evidence="7">
    <location>
        <begin position="191"/>
        <end position="207"/>
    </location>
</feature>
<evidence type="ECO:0000256" key="3">
    <source>
        <dbReference type="ARBA" id="ARBA00022475"/>
    </source>
</evidence>
<evidence type="ECO:0000259" key="8">
    <source>
        <dbReference type="Pfam" id="PF01757"/>
    </source>
</evidence>
<feature type="transmembrane region" description="Helical" evidence="7">
    <location>
        <begin position="58"/>
        <end position="86"/>
    </location>
</feature>
<dbReference type="PANTHER" id="PTHR40074">
    <property type="entry name" value="O-ACETYLTRANSFERASE WECH"/>
    <property type="match status" value="1"/>
</dbReference>
<dbReference type="GeneID" id="72479173"/>
<proteinExistence type="inferred from homology"/>
<evidence type="ECO:0000256" key="2">
    <source>
        <dbReference type="ARBA" id="ARBA00007400"/>
    </source>
</evidence>
<comment type="similarity">
    <text evidence="2">Belongs to the acyltransferase 3 family.</text>
</comment>
<dbReference type="Pfam" id="PF01757">
    <property type="entry name" value="Acyl_transf_3"/>
    <property type="match status" value="1"/>
</dbReference>
<keyword evidence="6 7" id="KW-0472">Membrane</keyword>
<evidence type="ECO:0000313" key="9">
    <source>
        <dbReference type="EMBL" id="OYP55786.1"/>
    </source>
</evidence>
<dbReference type="Proteomes" id="UP000216189">
    <property type="component" value="Unassembled WGS sequence"/>
</dbReference>
<evidence type="ECO:0000256" key="4">
    <source>
        <dbReference type="ARBA" id="ARBA00022692"/>
    </source>
</evidence>
<gene>
    <name evidence="9" type="ORF">CIK91_05455</name>
</gene>
<protein>
    <recommendedName>
        <fullName evidence="8">Acyltransferase 3 domain-containing protein</fullName>
    </recommendedName>
</protein>
<reference evidence="9 10" key="1">
    <citation type="submission" date="2017-08" db="EMBL/GenBank/DDBJ databases">
        <title>Comparative genomics of non-oral Prevotella species.</title>
        <authorList>
            <person name="Accetto T."/>
            <person name="Nograsek B."/>
            <person name="Avgustin G."/>
        </authorList>
    </citation>
    <scope>NUCLEOTIDE SEQUENCE [LARGE SCALE GENOMIC DNA]</scope>
    <source>
        <strain evidence="9 10">TC1-1</strain>
    </source>
</reference>
<feature type="transmembrane region" description="Helical" evidence="7">
    <location>
        <begin position="98"/>
        <end position="120"/>
    </location>
</feature>
<organism evidence="9 10">
    <name type="scientific">Segatella bryantii</name>
    <name type="common">Prevotella bryantii</name>
    <dbReference type="NCBI Taxonomy" id="77095"/>
    <lineage>
        <taxon>Bacteria</taxon>
        <taxon>Pseudomonadati</taxon>
        <taxon>Bacteroidota</taxon>
        <taxon>Bacteroidia</taxon>
        <taxon>Bacteroidales</taxon>
        <taxon>Prevotellaceae</taxon>
        <taxon>Segatella</taxon>
    </lineage>
</organism>
<feature type="transmembrane region" description="Helical" evidence="7">
    <location>
        <begin position="167"/>
        <end position="185"/>
    </location>
</feature>
<feature type="transmembrane region" description="Helical" evidence="7">
    <location>
        <begin position="248"/>
        <end position="270"/>
    </location>
</feature>
<evidence type="ECO:0000256" key="7">
    <source>
        <dbReference type="SAM" id="Phobius"/>
    </source>
</evidence>
<keyword evidence="4 7" id="KW-0812">Transmembrane</keyword>